<evidence type="ECO:0000313" key="2">
    <source>
        <dbReference type="Proteomes" id="UP000714380"/>
    </source>
</evidence>
<reference evidence="1 2" key="1">
    <citation type="submission" date="2020-12" db="EMBL/GenBank/DDBJ databases">
        <title>Novel Thalassolituus-related marine hydrocarbonoclastic bacteria mediated algae-derived hydrocarbons mineralization in twilight zone of the northern South China Sea.</title>
        <authorList>
            <person name="Dong C."/>
        </authorList>
    </citation>
    <scope>NUCLEOTIDE SEQUENCE [LARGE SCALE GENOMIC DNA]</scope>
    <source>
        <strain evidence="1 2">IMCC1826</strain>
    </source>
</reference>
<dbReference type="Proteomes" id="UP000714380">
    <property type="component" value="Unassembled WGS sequence"/>
</dbReference>
<gene>
    <name evidence="1" type="ORF">I9W95_17270</name>
</gene>
<name>A0ABS7ZUU5_9GAMM</name>
<dbReference type="EMBL" id="JAEDAH010000105">
    <property type="protein sequence ID" value="MCA6065350.1"/>
    <property type="molecule type" value="Genomic_DNA"/>
</dbReference>
<keyword evidence="2" id="KW-1185">Reference proteome</keyword>
<accession>A0ABS7ZUU5</accession>
<comment type="caution">
    <text evidence="1">The sequence shown here is derived from an EMBL/GenBank/DDBJ whole genome shotgun (WGS) entry which is preliminary data.</text>
</comment>
<dbReference type="RefSeq" id="WP_225677210.1">
    <property type="nucleotide sequence ID" value="NZ_JAEDAH010000105.1"/>
</dbReference>
<protein>
    <submittedName>
        <fullName evidence="1">Uncharacterized protein</fullName>
    </submittedName>
</protein>
<proteinExistence type="predicted"/>
<organism evidence="1 2">
    <name type="scientific">Thalassolituus marinus</name>
    <dbReference type="NCBI Taxonomy" id="671053"/>
    <lineage>
        <taxon>Bacteria</taxon>
        <taxon>Pseudomonadati</taxon>
        <taxon>Pseudomonadota</taxon>
        <taxon>Gammaproteobacteria</taxon>
        <taxon>Oceanospirillales</taxon>
        <taxon>Oceanospirillaceae</taxon>
        <taxon>Thalassolituus</taxon>
    </lineage>
</organism>
<evidence type="ECO:0000313" key="1">
    <source>
        <dbReference type="EMBL" id="MCA6065350.1"/>
    </source>
</evidence>
<sequence length="77" mass="8540">MGTESLASSSSERPSTRPYAGHIREHLIPYFEWADRHNLLTEALLVHQLLGLNSTKSASTNMTTLADEFNDPDVAVK</sequence>